<feature type="region of interest" description="Disordered" evidence="6">
    <location>
        <begin position="1"/>
        <end position="23"/>
    </location>
</feature>
<evidence type="ECO:0000256" key="1">
    <source>
        <dbReference type="ARBA" id="ARBA00004123"/>
    </source>
</evidence>
<keyword evidence="5" id="KW-0539">Nucleus</keyword>
<keyword evidence="9" id="KW-1185">Reference proteome</keyword>
<feature type="compositionally biased region" description="Basic and acidic residues" evidence="6">
    <location>
        <begin position="200"/>
        <end position="209"/>
    </location>
</feature>
<evidence type="ECO:0000256" key="6">
    <source>
        <dbReference type="SAM" id="MobiDB-lite"/>
    </source>
</evidence>
<dbReference type="Pfam" id="PF02362">
    <property type="entry name" value="B3"/>
    <property type="match status" value="1"/>
</dbReference>
<keyword evidence="4" id="KW-0804">Transcription</keyword>
<dbReference type="Gene3D" id="2.40.330.10">
    <property type="entry name" value="DNA-binding pseudobarrel domain"/>
    <property type="match status" value="1"/>
</dbReference>
<dbReference type="AlphaFoldDB" id="A0AA39RVQ5"/>
<dbReference type="CDD" id="cd10017">
    <property type="entry name" value="B3_DNA"/>
    <property type="match status" value="1"/>
</dbReference>
<gene>
    <name evidence="8" type="ORF">LWI29_021529</name>
</gene>
<name>A0AA39RVQ5_ACESA</name>
<dbReference type="Proteomes" id="UP001168877">
    <property type="component" value="Unassembled WGS sequence"/>
</dbReference>
<evidence type="ECO:0000256" key="5">
    <source>
        <dbReference type="ARBA" id="ARBA00023242"/>
    </source>
</evidence>
<evidence type="ECO:0000256" key="4">
    <source>
        <dbReference type="ARBA" id="ARBA00023163"/>
    </source>
</evidence>
<dbReference type="SMART" id="SM01019">
    <property type="entry name" value="B3"/>
    <property type="match status" value="1"/>
</dbReference>
<evidence type="ECO:0000313" key="8">
    <source>
        <dbReference type="EMBL" id="KAK0582106.1"/>
    </source>
</evidence>
<evidence type="ECO:0000259" key="7">
    <source>
        <dbReference type="PROSITE" id="PS50863"/>
    </source>
</evidence>
<dbReference type="PROSITE" id="PS50863">
    <property type="entry name" value="B3"/>
    <property type="match status" value="1"/>
</dbReference>
<dbReference type="InterPro" id="IPR050655">
    <property type="entry name" value="Plant_B3_domain"/>
</dbReference>
<dbReference type="GO" id="GO:0003677">
    <property type="term" value="F:DNA binding"/>
    <property type="evidence" value="ECO:0007669"/>
    <property type="project" value="UniProtKB-KW"/>
</dbReference>
<comment type="caution">
    <text evidence="8">The sequence shown here is derived from an EMBL/GenBank/DDBJ whole genome shotgun (WGS) entry which is preliminary data.</text>
</comment>
<dbReference type="InterPro" id="IPR015300">
    <property type="entry name" value="DNA-bd_pseudobarrel_sf"/>
</dbReference>
<protein>
    <recommendedName>
        <fullName evidence="7">TF-B3 domain-containing protein</fullName>
    </recommendedName>
</protein>
<evidence type="ECO:0000313" key="9">
    <source>
        <dbReference type="Proteomes" id="UP001168877"/>
    </source>
</evidence>
<dbReference type="InterPro" id="IPR003340">
    <property type="entry name" value="B3_DNA-bd"/>
</dbReference>
<dbReference type="GO" id="GO:0005634">
    <property type="term" value="C:nucleus"/>
    <property type="evidence" value="ECO:0007669"/>
    <property type="project" value="UniProtKB-SubCell"/>
</dbReference>
<feature type="region of interest" description="Disordered" evidence="6">
    <location>
        <begin position="135"/>
        <end position="209"/>
    </location>
</feature>
<dbReference type="SUPFAM" id="SSF101936">
    <property type="entry name" value="DNA-binding pseudobarrel domain"/>
    <property type="match status" value="1"/>
</dbReference>
<keyword evidence="3" id="KW-0238">DNA-binding</keyword>
<organism evidence="8 9">
    <name type="scientific">Acer saccharum</name>
    <name type="common">Sugar maple</name>
    <dbReference type="NCBI Taxonomy" id="4024"/>
    <lineage>
        <taxon>Eukaryota</taxon>
        <taxon>Viridiplantae</taxon>
        <taxon>Streptophyta</taxon>
        <taxon>Embryophyta</taxon>
        <taxon>Tracheophyta</taxon>
        <taxon>Spermatophyta</taxon>
        <taxon>Magnoliopsida</taxon>
        <taxon>eudicotyledons</taxon>
        <taxon>Gunneridae</taxon>
        <taxon>Pentapetalae</taxon>
        <taxon>rosids</taxon>
        <taxon>malvids</taxon>
        <taxon>Sapindales</taxon>
        <taxon>Sapindaceae</taxon>
        <taxon>Hippocastanoideae</taxon>
        <taxon>Acereae</taxon>
        <taxon>Acer</taxon>
    </lineage>
</organism>
<reference evidence="8" key="2">
    <citation type="submission" date="2023-06" db="EMBL/GenBank/DDBJ databases">
        <authorList>
            <person name="Swenson N.G."/>
            <person name="Wegrzyn J.L."/>
            <person name="Mcevoy S.L."/>
        </authorList>
    </citation>
    <scope>NUCLEOTIDE SEQUENCE</scope>
    <source>
        <strain evidence="8">NS2018</strain>
        <tissue evidence="8">Leaf</tissue>
    </source>
</reference>
<dbReference type="EMBL" id="JAUESC010000384">
    <property type="protein sequence ID" value="KAK0582106.1"/>
    <property type="molecule type" value="Genomic_DNA"/>
</dbReference>
<proteinExistence type="predicted"/>
<dbReference type="PANTHER" id="PTHR31920">
    <property type="entry name" value="B3 DOMAIN-CONTAINING"/>
    <property type="match status" value="1"/>
</dbReference>
<evidence type="ECO:0000256" key="2">
    <source>
        <dbReference type="ARBA" id="ARBA00023015"/>
    </source>
</evidence>
<feature type="compositionally biased region" description="Basic residues" evidence="6">
    <location>
        <begin position="12"/>
        <end position="23"/>
    </location>
</feature>
<feature type="compositionally biased region" description="Polar residues" evidence="6">
    <location>
        <begin position="1"/>
        <end position="10"/>
    </location>
</feature>
<evidence type="ECO:0000256" key="3">
    <source>
        <dbReference type="ARBA" id="ARBA00023125"/>
    </source>
</evidence>
<sequence length="209" mass="23653">MVTKKSSVNGNRGKRAHVASQRRPKKIHLSLLPAPDNSIFQRIPPKFLHHIEEDLTETATLKISTGEIWTVEMNSTKDGVFMEDGWQQFLRDNSLTEKHFLVFSYDGNMNFSVQIFKPDGVERVYDAAATHCTTMPPPEEAAGHLNNGKRPRGRPKNPVPTPYRHLPAPEKNLSQVNALHVTSKKVDMVKKVKNQSSSKPETKMSKKHH</sequence>
<reference evidence="8" key="1">
    <citation type="journal article" date="2022" name="Plant J.">
        <title>Strategies of tolerance reflected in two North American maple genomes.</title>
        <authorList>
            <person name="McEvoy S.L."/>
            <person name="Sezen U.U."/>
            <person name="Trouern-Trend A."/>
            <person name="McMahon S.M."/>
            <person name="Schaberg P.G."/>
            <person name="Yang J."/>
            <person name="Wegrzyn J.L."/>
            <person name="Swenson N.G."/>
        </authorList>
    </citation>
    <scope>NUCLEOTIDE SEQUENCE</scope>
    <source>
        <strain evidence="8">NS2018</strain>
    </source>
</reference>
<feature type="domain" description="TF-B3" evidence="7">
    <location>
        <begin position="26"/>
        <end position="119"/>
    </location>
</feature>
<accession>A0AA39RVQ5</accession>
<dbReference type="PANTHER" id="PTHR31920:SF122">
    <property type="entry name" value="B3 DOMAIN-CONTAINING PROTEIN REM23"/>
    <property type="match status" value="1"/>
</dbReference>
<keyword evidence="2" id="KW-0805">Transcription regulation</keyword>
<comment type="subcellular location">
    <subcellularLocation>
        <location evidence="1">Nucleus</location>
    </subcellularLocation>
</comment>